<dbReference type="Gene3D" id="3.40.50.720">
    <property type="entry name" value="NAD(P)-binding Rossmann-like Domain"/>
    <property type="match status" value="1"/>
</dbReference>
<sequence length="368" mass="39152">MSFSTFSKSLPPSLSLAGRTALITGASSGIGRQTALHLARVGASIFCADLRPEPIDDRPAPKAGATEPLGSPARQGSRHVPTHELINRLGGKAEFQKLDVRNEVDFKKSMASAVELGNGRLDVMINNAGITSFSGGIEGESLDILDRMLAVNVKGLYIGTQLAIRQMMKQEPLAFPADLEEDLDANEEEDISSQPRSRPPFSEEQGPPATVGRLPGDKGGRGSRGNIVNIASIHGLIGGPGEPAYCASKGAVINLTRQVACDYAKHRINVNAICPGYLDTAMTVNIPEEISKQRPTYWPHRGSARDVAKSVMWVVPSLHLLLWAAKPAADTASSSSSLHAAGRNRYFARDAPWSTGTILALDGGTTAR</sequence>
<organism evidence="5 6">
    <name type="scientific">Pseudozyma flocculosa</name>
    <dbReference type="NCBI Taxonomy" id="84751"/>
    <lineage>
        <taxon>Eukaryota</taxon>
        <taxon>Fungi</taxon>
        <taxon>Dikarya</taxon>
        <taxon>Basidiomycota</taxon>
        <taxon>Ustilaginomycotina</taxon>
        <taxon>Ustilaginomycetes</taxon>
        <taxon>Ustilaginales</taxon>
        <taxon>Ustilaginaceae</taxon>
        <taxon>Pseudozyma</taxon>
    </lineage>
</organism>
<evidence type="ECO:0000256" key="3">
    <source>
        <dbReference type="RuleBase" id="RU000363"/>
    </source>
</evidence>
<feature type="region of interest" description="Disordered" evidence="4">
    <location>
        <begin position="185"/>
        <end position="222"/>
    </location>
</feature>
<dbReference type="PRINTS" id="PR00080">
    <property type="entry name" value="SDRFAMILY"/>
</dbReference>
<dbReference type="EMBL" id="OOIP01000022">
    <property type="protein sequence ID" value="SPO40749.1"/>
    <property type="molecule type" value="Genomic_DNA"/>
</dbReference>
<evidence type="ECO:0000313" key="6">
    <source>
        <dbReference type="Proteomes" id="UP000323386"/>
    </source>
</evidence>
<gene>
    <name evidence="5" type="ORF">PSFLO_06231</name>
</gene>
<dbReference type="InterPro" id="IPR002347">
    <property type="entry name" value="SDR_fam"/>
</dbReference>
<name>A0A5C3FBK4_9BASI</name>
<dbReference type="Pfam" id="PF00106">
    <property type="entry name" value="adh_short"/>
    <property type="match status" value="3"/>
</dbReference>
<feature type="region of interest" description="Disordered" evidence="4">
    <location>
        <begin position="52"/>
        <end position="81"/>
    </location>
</feature>
<evidence type="ECO:0000313" key="5">
    <source>
        <dbReference type="EMBL" id="SPO40749.1"/>
    </source>
</evidence>
<dbReference type="SUPFAM" id="SSF51735">
    <property type="entry name" value="NAD(P)-binding Rossmann-fold domains"/>
    <property type="match status" value="1"/>
</dbReference>
<dbReference type="PANTHER" id="PTHR42760">
    <property type="entry name" value="SHORT-CHAIN DEHYDROGENASES/REDUCTASES FAMILY MEMBER"/>
    <property type="match status" value="1"/>
</dbReference>
<dbReference type="PANTHER" id="PTHR42760:SF124">
    <property type="entry name" value="SHORT-CHAIN DEHYDROGENASE_REDUCTASE"/>
    <property type="match status" value="1"/>
</dbReference>
<dbReference type="GO" id="GO:0016616">
    <property type="term" value="F:oxidoreductase activity, acting on the CH-OH group of donors, NAD or NADP as acceptor"/>
    <property type="evidence" value="ECO:0007669"/>
    <property type="project" value="TreeGrafter"/>
</dbReference>
<evidence type="ECO:0000256" key="4">
    <source>
        <dbReference type="SAM" id="MobiDB-lite"/>
    </source>
</evidence>
<comment type="similarity">
    <text evidence="1 3">Belongs to the short-chain dehydrogenases/reductases (SDR) family.</text>
</comment>
<dbReference type="AlphaFoldDB" id="A0A5C3FBK4"/>
<accession>A0A5C3FBK4</accession>
<proteinExistence type="inferred from homology"/>
<dbReference type="PRINTS" id="PR00081">
    <property type="entry name" value="GDHRDH"/>
</dbReference>
<dbReference type="OrthoDB" id="1888931at2759"/>
<dbReference type="CDD" id="cd05233">
    <property type="entry name" value="SDR_c"/>
    <property type="match status" value="1"/>
</dbReference>
<protein>
    <submittedName>
        <fullName evidence="5">Related to Short-chain dehydrogenase/reductase</fullName>
    </submittedName>
</protein>
<keyword evidence="6" id="KW-1185">Reference proteome</keyword>
<dbReference type="InterPro" id="IPR020904">
    <property type="entry name" value="Sc_DH/Rdtase_CS"/>
</dbReference>
<reference evidence="5 6" key="1">
    <citation type="submission" date="2018-03" db="EMBL/GenBank/DDBJ databases">
        <authorList>
            <person name="Guldener U."/>
        </authorList>
    </citation>
    <scope>NUCLEOTIDE SEQUENCE [LARGE SCALE GENOMIC DNA]</scope>
    <source>
        <strain evidence="5 6">DAOM196992</strain>
    </source>
</reference>
<dbReference type="InterPro" id="IPR036291">
    <property type="entry name" value="NAD(P)-bd_dom_sf"/>
</dbReference>
<dbReference type="Proteomes" id="UP000323386">
    <property type="component" value="Unassembled WGS sequence"/>
</dbReference>
<evidence type="ECO:0000256" key="1">
    <source>
        <dbReference type="ARBA" id="ARBA00006484"/>
    </source>
</evidence>
<evidence type="ECO:0000256" key="2">
    <source>
        <dbReference type="ARBA" id="ARBA00022857"/>
    </source>
</evidence>
<keyword evidence="2" id="KW-0521">NADP</keyword>
<dbReference type="PROSITE" id="PS00061">
    <property type="entry name" value="ADH_SHORT"/>
    <property type="match status" value="1"/>
</dbReference>